<dbReference type="Proteomes" id="UP000241769">
    <property type="component" value="Unassembled WGS sequence"/>
</dbReference>
<name>A0A2P6N8Z8_9EUKA</name>
<dbReference type="AlphaFoldDB" id="A0A2P6N8Z8"/>
<dbReference type="OrthoDB" id="271431at2759"/>
<dbReference type="InParanoid" id="A0A2P6N8Z8"/>
<evidence type="ECO:0000313" key="2">
    <source>
        <dbReference type="EMBL" id="PRP80410.1"/>
    </source>
</evidence>
<proteinExistence type="predicted"/>
<feature type="compositionally biased region" description="Basic and acidic residues" evidence="1">
    <location>
        <begin position="121"/>
        <end position="141"/>
    </location>
</feature>
<dbReference type="EMBL" id="MDYQ01000150">
    <property type="protein sequence ID" value="PRP80410.1"/>
    <property type="molecule type" value="Genomic_DNA"/>
</dbReference>
<organism evidence="2 3">
    <name type="scientific">Planoprotostelium fungivorum</name>
    <dbReference type="NCBI Taxonomy" id="1890364"/>
    <lineage>
        <taxon>Eukaryota</taxon>
        <taxon>Amoebozoa</taxon>
        <taxon>Evosea</taxon>
        <taxon>Variosea</taxon>
        <taxon>Cavosteliida</taxon>
        <taxon>Cavosteliaceae</taxon>
        <taxon>Planoprotostelium</taxon>
    </lineage>
</organism>
<feature type="compositionally biased region" description="Polar residues" evidence="1">
    <location>
        <begin position="179"/>
        <end position="192"/>
    </location>
</feature>
<accession>A0A2P6N8Z8</accession>
<feature type="compositionally biased region" description="Basic and acidic residues" evidence="1">
    <location>
        <begin position="103"/>
        <end position="114"/>
    </location>
</feature>
<feature type="region of interest" description="Disordered" evidence="1">
    <location>
        <begin position="167"/>
        <end position="220"/>
    </location>
</feature>
<sequence>MTSKMNAVLEDHYPAGYTGKRLNATLTAHYKNQATRELKPVTPWINSYQSAVVRNNSSTLLQEETYKPAGYSGHIAQSQEHFGKTVGQVVRESHRETEDLRTFRADELQNKQELGRTSQLTDEHAVRREAGKDKDDYRPSDTGHIPGYQGHINTYRDVFGKSYTQATQTSPILQKSLRSRPTTATSRNTDGSQMDRVYNERDEDDTAANHFRTTNKDSHNRKVLVTPDSFLPKEGRIPGYTGFQPVSPVIAKPASPKPGPKAPPLTIETTTPIEFAVGYTGYLPQKKFSFGKK</sequence>
<keyword evidence="3" id="KW-1185">Reference proteome</keyword>
<protein>
    <submittedName>
        <fullName evidence="2">Uncharacterized protein</fullName>
    </submittedName>
</protein>
<reference evidence="2 3" key="1">
    <citation type="journal article" date="2018" name="Genome Biol. Evol.">
        <title>Multiple Roots of Fruiting Body Formation in Amoebozoa.</title>
        <authorList>
            <person name="Hillmann F."/>
            <person name="Forbes G."/>
            <person name="Novohradska S."/>
            <person name="Ferling I."/>
            <person name="Riege K."/>
            <person name="Groth M."/>
            <person name="Westermann M."/>
            <person name="Marz M."/>
            <person name="Spaller T."/>
            <person name="Winckler T."/>
            <person name="Schaap P."/>
            <person name="Glockner G."/>
        </authorList>
    </citation>
    <scope>NUCLEOTIDE SEQUENCE [LARGE SCALE GENOMIC DNA]</scope>
    <source>
        <strain evidence="2 3">Jena</strain>
    </source>
</reference>
<comment type="caution">
    <text evidence="2">The sequence shown here is derived from an EMBL/GenBank/DDBJ whole genome shotgun (WGS) entry which is preliminary data.</text>
</comment>
<evidence type="ECO:0000313" key="3">
    <source>
        <dbReference type="Proteomes" id="UP000241769"/>
    </source>
</evidence>
<feature type="region of interest" description="Disordered" evidence="1">
    <location>
        <begin position="103"/>
        <end position="150"/>
    </location>
</feature>
<evidence type="ECO:0000256" key="1">
    <source>
        <dbReference type="SAM" id="MobiDB-lite"/>
    </source>
</evidence>
<gene>
    <name evidence="2" type="ORF">PROFUN_11956</name>
</gene>